<name>A0A1Y0CGT9_9MYCO</name>
<evidence type="ECO:0000313" key="2">
    <source>
        <dbReference type="EMBL" id="ART74165.1"/>
    </source>
</evidence>
<organism evidence="2 3">
    <name type="scientific">Mycobacterium dioxanotrophicus</name>
    <dbReference type="NCBI Taxonomy" id="482462"/>
    <lineage>
        <taxon>Bacteria</taxon>
        <taxon>Bacillati</taxon>
        <taxon>Actinomycetota</taxon>
        <taxon>Actinomycetes</taxon>
        <taxon>Mycobacteriales</taxon>
        <taxon>Mycobacteriaceae</taxon>
        <taxon>Mycobacterium</taxon>
    </lineage>
</organism>
<gene>
    <name evidence="2" type="ORF">BTO20_36500</name>
</gene>
<dbReference type="EMBL" id="CP020810">
    <property type="protein sequence ID" value="ART74165.1"/>
    <property type="molecule type" value="Genomic_DNA"/>
</dbReference>
<sequence>MPSPRAAQIVLTDAERAELEGRTRRRTSAAGLALRVRIVLAASDGGTNVEVADWLDVNAPTPRPNATHTRHPRRAAHPSSTRRRRTLASPQRRPDRGQRGFRQLPRTTRRTGKQPKVQRHHGRENGRQDNPPRRWQGILM</sequence>
<reference evidence="2 3" key="1">
    <citation type="submission" date="2017-04" db="EMBL/GenBank/DDBJ databases">
        <title>Whole Genome Sequence of 1,4-Dioxane Degrading Bacterium Mycobacterium dioxanotrophicus PH-06.</title>
        <authorList>
            <person name="He Y."/>
        </authorList>
    </citation>
    <scope>NUCLEOTIDE SEQUENCE [LARGE SCALE GENOMIC DNA]</scope>
    <source>
        <strain evidence="2 3">PH-06</strain>
        <plasmid evidence="2 3">unnamed1</plasmid>
    </source>
</reference>
<evidence type="ECO:0008006" key="4">
    <source>
        <dbReference type="Google" id="ProtNLM"/>
    </source>
</evidence>
<evidence type="ECO:0000256" key="1">
    <source>
        <dbReference type="SAM" id="MobiDB-lite"/>
    </source>
</evidence>
<feature type="region of interest" description="Disordered" evidence="1">
    <location>
        <begin position="57"/>
        <end position="140"/>
    </location>
</feature>
<geneLocation type="plasmid" evidence="2 3">
    <name>unnamed1</name>
</geneLocation>
<dbReference type="Proteomes" id="UP000195331">
    <property type="component" value="Plasmid unnamed1"/>
</dbReference>
<feature type="compositionally biased region" description="Basic residues" evidence="1">
    <location>
        <begin position="107"/>
        <end position="122"/>
    </location>
</feature>
<dbReference type="KEGG" id="mdx:BTO20_36500"/>
<feature type="compositionally biased region" description="Basic residues" evidence="1">
    <location>
        <begin position="68"/>
        <end position="86"/>
    </location>
</feature>
<keyword evidence="3" id="KW-1185">Reference proteome</keyword>
<protein>
    <recommendedName>
        <fullName evidence="4">Transposase</fullName>
    </recommendedName>
</protein>
<feature type="compositionally biased region" description="Basic and acidic residues" evidence="1">
    <location>
        <begin position="123"/>
        <end position="132"/>
    </location>
</feature>
<evidence type="ECO:0000313" key="3">
    <source>
        <dbReference type="Proteomes" id="UP000195331"/>
    </source>
</evidence>
<accession>A0A1Y0CGT9</accession>
<keyword evidence="2" id="KW-0614">Plasmid</keyword>
<dbReference type="AlphaFoldDB" id="A0A1Y0CGT9"/>
<proteinExistence type="predicted"/>